<evidence type="ECO:0000259" key="2">
    <source>
        <dbReference type="PROSITE" id="PS50404"/>
    </source>
</evidence>
<dbReference type="CDD" id="cd03189">
    <property type="entry name" value="GST_C_GTT1_like"/>
    <property type="match status" value="1"/>
</dbReference>
<dbReference type="InterPro" id="IPR010987">
    <property type="entry name" value="Glutathione-S-Trfase_C-like"/>
</dbReference>
<dbReference type="Pfam" id="PF02798">
    <property type="entry name" value="GST_N"/>
    <property type="match status" value="1"/>
</dbReference>
<dbReference type="PROSITE" id="PS50405">
    <property type="entry name" value="GST_CTER"/>
    <property type="match status" value="1"/>
</dbReference>
<dbReference type="InterPro" id="IPR040079">
    <property type="entry name" value="Glutathione_S-Trfase"/>
</dbReference>
<dbReference type="PANTHER" id="PTHR44051">
    <property type="entry name" value="GLUTATHIONE S-TRANSFERASE-RELATED"/>
    <property type="match status" value="1"/>
</dbReference>
<dbReference type="SFLD" id="SFLDG01150">
    <property type="entry name" value="Main.1:_Beta-like"/>
    <property type="match status" value="1"/>
</dbReference>
<dbReference type="SFLD" id="SFLDG00358">
    <property type="entry name" value="Main_(cytGST)"/>
    <property type="match status" value="1"/>
</dbReference>
<name>A0ABR3JT71_9AGAR</name>
<dbReference type="Gene3D" id="3.40.30.10">
    <property type="entry name" value="Glutaredoxin"/>
    <property type="match status" value="1"/>
</dbReference>
<dbReference type="PANTHER" id="PTHR44051:SF9">
    <property type="entry name" value="GLUTATHIONE S-TRANSFERASE 1"/>
    <property type="match status" value="1"/>
</dbReference>
<comment type="similarity">
    <text evidence="1">Belongs to the GST superfamily.</text>
</comment>
<dbReference type="CDD" id="cd03046">
    <property type="entry name" value="GST_N_GTT1_like"/>
    <property type="match status" value="1"/>
</dbReference>
<comment type="caution">
    <text evidence="4">The sequence shown here is derived from an EMBL/GenBank/DDBJ whole genome shotgun (WGS) entry which is preliminary data.</text>
</comment>
<evidence type="ECO:0000256" key="1">
    <source>
        <dbReference type="ARBA" id="ARBA00007409"/>
    </source>
</evidence>
<dbReference type="SFLD" id="SFLDS00019">
    <property type="entry name" value="Glutathione_Transferase_(cytos"/>
    <property type="match status" value="1"/>
</dbReference>
<dbReference type="Gene3D" id="1.20.1050.10">
    <property type="match status" value="1"/>
</dbReference>
<evidence type="ECO:0000313" key="4">
    <source>
        <dbReference type="EMBL" id="KAL0958346.1"/>
    </source>
</evidence>
<dbReference type="PROSITE" id="PS50404">
    <property type="entry name" value="GST_NTER"/>
    <property type="match status" value="1"/>
</dbReference>
<proteinExistence type="inferred from homology"/>
<reference evidence="5" key="1">
    <citation type="submission" date="2024-06" db="EMBL/GenBank/DDBJ databases">
        <title>Multi-omics analyses provide insights into the biosynthesis of the anticancer antibiotic pleurotin in Hohenbuehelia grisea.</title>
        <authorList>
            <person name="Weaver J.A."/>
            <person name="Alberti F."/>
        </authorList>
    </citation>
    <scope>NUCLEOTIDE SEQUENCE [LARGE SCALE GENOMIC DNA]</scope>
    <source>
        <strain evidence="5">T-177</strain>
    </source>
</reference>
<dbReference type="InterPro" id="IPR036249">
    <property type="entry name" value="Thioredoxin-like_sf"/>
</dbReference>
<organism evidence="4 5">
    <name type="scientific">Hohenbuehelia grisea</name>
    <dbReference type="NCBI Taxonomy" id="104357"/>
    <lineage>
        <taxon>Eukaryota</taxon>
        <taxon>Fungi</taxon>
        <taxon>Dikarya</taxon>
        <taxon>Basidiomycota</taxon>
        <taxon>Agaricomycotina</taxon>
        <taxon>Agaricomycetes</taxon>
        <taxon>Agaricomycetidae</taxon>
        <taxon>Agaricales</taxon>
        <taxon>Pleurotineae</taxon>
        <taxon>Pleurotaceae</taxon>
        <taxon>Hohenbuehelia</taxon>
    </lineage>
</organism>
<evidence type="ECO:0008006" key="6">
    <source>
        <dbReference type="Google" id="ProtNLM"/>
    </source>
</evidence>
<dbReference type="EMBL" id="JASNQZ010000004">
    <property type="protein sequence ID" value="KAL0958346.1"/>
    <property type="molecule type" value="Genomic_DNA"/>
</dbReference>
<evidence type="ECO:0000313" key="5">
    <source>
        <dbReference type="Proteomes" id="UP001556367"/>
    </source>
</evidence>
<dbReference type="SUPFAM" id="SSF47616">
    <property type="entry name" value="GST C-terminal domain-like"/>
    <property type="match status" value="1"/>
</dbReference>
<dbReference type="InterPro" id="IPR036282">
    <property type="entry name" value="Glutathione-S-Trfase_C_sf"/>
</dbReference>
<feature type="domain" description="GST N-terminal" evidence="2">
    <location>
        <begin position="37"/>
        <end position="118"/>
    </location>
</feature>
<dbReference type="Proteomes" id="UP001556367">
    <property type="component" value="Unassembled WGS sequence"/>
</dbReference>
<gene>
    <name evidence="4" type="ORF">HGRIS_000491</name>
</gene>
<protein>
    <recommendedName>
        <fullName evidence="6">Glutathione S-transferase</fullName>
    </recommendedName>
</protein>
<feature type="domain" description="GST C-terminal" evidence="3">
    <location>
        <begin position="142"/>
        <end position="260"/>
    </location>
</feature>
<dbReference type="Pfam" id="PF13410">
    <property type="entry name" value="GST_C_2"/>
    <property type="match status" value="1"/>
</dbReference>
<keyword evidence="5" id="KW-1185">Reference proteome</keyword>
<dbReference type="SUPFAM" id="SSF52833">
    <property type="entry name" value="Thioredoxin-like"/>
    <property type="match status" value="1"/>
</dbReference>
<sequence length="260" mass="29301">MSCRLRTAHNLHLKASLSARNLTFVDVYAAFILSDTWGMLIVHHLNDSRSQRILWLLEELEVPYEIKRYDRTKEGRAPKELFEVSPLGKSPVISDGDVVLAESGAIVEYVIGKYGKDKIIVPESGRLDHLYFTHYAEGSLMPILVQGMVNRMVPQQSPFFVRPFANLIFGQLDKGFVQPELKRHLSFIESHLEKANGGWFAGGSEPSAADYMMAFPLEALDATDSKVLGPKCLEYVRKVHARPAYKRALERGGSYAYARL</sequence>
<dbReference type="InterPro" id="IPR004045">
    <property type="entry name" value="Glutathione_S-Trfase_N"/>
</dbReference>
<accession>A0ABR3JT71</accession>
<evidence type="ECO:0000259" key="3">
    <source>
        <dbReference type="PROSITE" id="PS50405"/>
    </source>
</evidence>